<dbReference type="EMBL" id="AP013058">
    <property type="protein sequence ID" value="BAN24648.1"/>
    <property type="molecule type" value="Genomic_DNA"/>
</dbReference>
<organism evidence="1 2">
    <name type="scientific">Caballeronia insecticola</name>
    <dbReference type="NCBI Taxonomy" id="758793"/>
    <lineage>
        <taxon>Bacteria</taxon>
        <taxon>Pseudomonadati</taxon>
        <taxon>Pseudomonadota</taxon>
        <taxon>Betaproteobacteria</taxon>
        <taxon>Burkholderiales</taxon>
        <taxon>Burkholderiaceae</taxon>
        <taxon>Caballeronia</taxon>
    </lineage>
</organism>
<evidence type="ECO:0000313" key="1">
    <source>
        <dbReference type="EMBL" id="BAN24648.1"/>
    </source>
</evidence>
<protein>
    <submittedName>
        <fullName evidence="1">Virulence-associated protein E</fullName>
    </submittedName>
</protein>
<dbReference type="AlphaFoldDB" id="R4WJK0"/>
<dbReference type="HOGENOM" id="CLU_3005289_0_0_4"/>
<dbReference type="Proteomes" id="UP000013966">
    <property type="component" value="Chromosome 1"/>
</dbReference>
<evidence type="ECO:0000313" key="2">
    <source>
        <dbReference type="Proteomes" id="UP000013966"/>
    </source>
</evidence>
<sequence>MIDAGNLAKLPPLPGIDALSIAVDADLAGQRAAEACGERWALADRDVTLVEVPNGA</sequence>
<dbReference type="KEGG" id="buo:BRPE64_ACDS28940"/>
<accession>R4WJK0</accession>
<reference evidence="1 2" key="2">
    <citation type="journal article" date="2018" name="Int. J. Syst. Evol. Microbiol.">
        <title>Burkholderia insecticola sp. nov., a gut symbiotic bacterium of the bean bug Riptortus pedestris.</title>
        <authorList>
            <person name="Takeshita K."/>
            <person name="Tamaki H."/>
            <person name="Ohbayashi T."/>
            <person name="Meng X.-Y."/>
            <person name="Sone T."/>
            <person name="Mitani Y."/>
            <person name="Peeters C."/>
            <person name="Kikuchi Y."/>
            <person name="Vandamme P."/>
        </authorList>
    </citation>
    <scope>NUCLEOTIDE SEQUENCE [LARGE SCALE GENOMIC DNA]</scope>
    <source>
        <strain evidence="1">RPE64</strain>
    </source>
</reference>
<gene>
    <name evidence="1" type="ORF">BRPE64_ACDS28940</name>
</gene>
<reference evidence="1 2" key="1">
    <citation type="journal article" date="2013" name="Genome Announc.">
        <title>Complete Genome Sequence of Burkholderia sp. Strain RPE64, Bacterial Symbiont of the Bean Bug Riptortus pedestris.</title>
        <authorList>
            <person name="Shibata T.F."/>
            <person name="Maeda T."/>
            <person name="Nikoh N."/>
            <person name="Yamaguchi K."/>
            <person name="Oshima K."/>
            <person name="Hattori M."/>
            <person name="Nishiyama T."/>
            <person name="Hasebe M."/>
            <person name="Fukatsu T."/>
            <person name="Kikuchi Y."/>
            <person name="Shigenobu S."/>
        </authorList>
    </citation>
    <scope>NUCLEOTIDE SEQUENCE [LARGE SCALE GENOMIC DNA]</scope>
</reference>
<name>R4WJK0_9BURK</name>
<proteinExistence type="predicted"/>
<keyword evidence="2" id="KW-1185">Reference proteome</keyword>